<dbReference type="InterPro" id="IPR028354">
    <property type="entry name" value="GPAT_PlsB"/>
</dbReference>
<sequence>MSVLYTAFYWIAWWLFRPLNAAIHYRIMPEALREKLALDPKRPVVYLLPTRSWGDLFVLDRICRDLGLPAPRRTGTSFPSADRPGALYLPAFLETRIRQTELSGVIEAAAADPNFDAQVVPVSVYWGRDPGQETSLWKLLFADSVQAGMVRKLFIMLVNSRNVYANFAEPLQFREFVSKESSPELAVNKLGRLLHLYFLRARTAALGPQLQTRRVVMDQLMASHAVKAAIEQEARDSKITLDEATRRARKCADEIAANYSSATVRFLEIVFRYVWNRVFRGVQVHGMERLREWAQNHEMVYLPSHRSHADYLLVSYVLYQAGLVPPHIAAGVNLNFWPVGALLRRAGAFYIRRSFSGDRLYTAVFRAYVDSLIARGYSISYYPEGTRSRTGRLLPPKTGMLGMVVESALRQTTRKVALVPVYIGYDKVWELGSYFKELRGGAKKKESAGDLLKAGKLLTKSFGKVQINFGEPLLLQDYADKHLPDWREQLQNSPDKAPTSFKPFVQRLALANHRRINAAAVANPVGLTALALLASPERAVSQAELIEQVGHLIWLLKGRPYSDTFAIPEASPKAAVEWAIPIVRAVTVPHPWGDLYALSDRDAVLLTYARNNLQHLFALPSLIANFFRTRGALPEELVITGCRALYPFLRTEFFVRWEAAEAEDAARETVGVMLNLGLLARREDGWLVRPDVTAREFSILSMLGRVMGETLERYCMTTWLLAHQHRSQASIARGRFEEDCRLLAERMAVLTGRDSPEFFDKTLFRGYLDTLIDVGLVSIGEDQKLVMDERILKIAERSLELLSDDSRQTLLQLISRRPTAPVMGSVQPPSL</sequence>
<dbReference type="InterPro" id="IPR041728">
    <property type="entry name" value="GPAT/DHAPAT_LPLAT"/>
</dbReference>
<evidence type="ECO:0000313" key="17">
    <source>
        <dbReference type="Proteomes" id="UP000295341"/>
    </source>
</evidence>
<comment type="similarity">
    <text evidence="4 14">Belongs to the GPAT/DAPAT family.</text>
</comment>
<dbReference type="Pfam" id="PF01553">
    <property type="entry name" value="Acyltransferase"/>
    <property type="match status" value="1"/>
</dbReference>
<proteinExistence type="inferred from homology"/>
<dbReference type="HAMAP" id="MF_00393">
    <property type="entry name" value="Glyc3P_acyltrans"/>
    <property type="match status" value="1"/>
</dbReference>
<dbReference type="InterPro" id="IPR022284">
    <property type="entry name" value="GPAT/DHAPAT"/>
</dbReference>
<protein>
    <recommendedName>
        <fullName evidence="6 14">Glycerol-3-phosphate acyltransferase</fullName>
        <shortName evidence="14">GPAT</shortName>
        <ecNumber evidence="5 14">2.3.1.15</ecNumber>
    </recommendedName>
</protein>
<dbReference type="EC" id="2.3.1.15" evidence="5 14"/>
<evidence type="ECO:0000313" key="16">
    <source>
        <dbReference type="EMBL" id="TDU28770.1"/>
    </source>
</evidence>
<dbReference type="GO" id="GO:0016024">
    <property type="term" value="P:CDP-diacylglycerol biosynthetic process"/>
    <property type="evidence" value="ECO:0007669"/>
    <property type="project" value="UniProtKB-UniRule"/>
</dbReference>
<evidence type="ECO:0000256" key="11">
    <source>
        <dbReference type="ARBA" id="ARBA00023264"/>
    </source>
</evidence>
<accession>A0A4R7P6T9</accession>
<evidence type="ECO:0000256" key="10">
    <source>
        <dbReference type="ARBA" id="ARBA00023209"/>
    </source>
</evidence>
<evidence type="ECO:0000259" key="15">
    <source>
        <dbReference type="SMART" id="SM00563"/>
    </source>
</evidence>
<dbReference type="Proteomes" id="UP000295341">
    <property type="component" value="Unassembled WGS sequence"/>
</dbReference>
<comment type="caution">
    <text evidence="16">The sequence shown here is derived from an EMBL/GenBank/DDBJ whole genome shotgun (WGS) entry which is preliminary data.</text>
</comment>
<name>A0A4R7P6T9_9GAMM</name>
<evidence type="ECO:0000256" key="3">
    <source>
        <dbReference type="ARBA" id="ARBA00005189"/>
    </source>
</evidence>
<keyword evidence="14" id="KW-0444">Lipid biosynthesis</keyword>
<evidence type="ECO:0000256" key="6">
    <source>
        <dbReference type="ARBA" id="ARBA00013432"/>
    </source>
</evidence>
<dbReference type="PIRSF" id="PIRSF500064">
    <property type="entry name" value="GPAT"/>
    <property type="match status" value="1"/>
</dbReference>
<feature type="short sequence motif" description="HXXXXD motif" evidence="14">
    <location>
        <begin position="304"/>
        <end position="309"/>
    </location>
</feature>
<keyword evidence="9 14" id="KW-0472">Membrane</keyword>
<gene>
    <name evidence="14" type="primary">plsB</name>
    <name evidence="16" type="ORF">DFR24_3145</name>
</gene>
<evidence type="ECO:0000256" key="9">
    <source>
        <dbReference type="ARBA" id="ARBA00023136"/>
    </source>
</evidence>
<dbReference type="SMART" id="SM00563">
    <property type="entry name" value="PlsC"/>
    <property type="match status" value="1"/>
</dbReference>
<dbReference type="NCBIfam" id="TIGR03703">
    <property type="entry name" value="plsB"/>
    <property type="match status" value="1"/>
</dbReference>
<dbReference type="RefSeq" id="WP_246051670.1">
    <property type="nucleotide sequence ID" value="NZ_MWIN01000018.1"/>
</dbReference>
<evidence type="ECO:0000256" key="12">
    <source>
        <dbReference type="ARBA" id="ARBA00023315"/>
    </source>
</evidence>
<keyword evidence="10 14" id="KW-0594">Phospholipid biosynthesis</keyword>
<comment type="pathway">
    <text evidence="2 14">Phospholipid metabolism; CDP-diacylglycerol biosynthesis; CDP-diacylglycerol from sn-glycerol 3-phosphate: step 1/3.</text>
</comment>
<evidence type="ECO:0000256" key="8">
    <source>
        <dbReference type="ARBA" id="ARBA00022679"/>
    </source>
</evidence>
<reference evidence="16 17" key="1">
    <citation type="submission" date="2019-03" db="EMBL/GenBank/DDBJ databases">
        <title>Genomic Encyclopedia of Type Strains, Phase IV (KMG-IV): sequencing the most valuable type-strain genomes for metagenomic binning, comparative biology and taxonomic classification.</title>
        <authorList>
            <person name="Goeker M."/>
        </authorList>
    </citation>
    <scope>NUCLEOTIDE SEQUENCE [LARGE SCALE GENOMIC DNA]</scope>
    <source>
        <strain evidence="16 17">DSM 26377</strain>
    </source>
</reference>
<dbReference type="GO" id="GO:0004366">
    <property type="term" value="F:glycerol-3-phosphate O-acyltransferase activity"/>
    <property type="evidence" value="ECO:0007669"/>
    <property type="project" value="UniProtKB-UniRule"/>
</dbReference>
<dbReference type="GO" id="GO:0005886">
    <property type="term" value="C:plasma membrane"/>
    <property type="evidence" value="ECO:0007669"/>
    <property type="project" value="UniProtKB-SubCell"/>
</dbReference>
<organism evidence="16 17">
    <name type="scientific">Panacagrimonas perspica</name>
    <dbReference type="NCBI Taxonomy" id="381431"/>
    <lineage>
        <taxon>Bacteria</taxon>
        <taxon>Pseudomonadati</taxon>
        <taxon>Pseudomonadota</taxon>
        <taxon>Gammaproteobacteria</taxon>
        <taxon>Nevskiales</taxon>
        <taxon>Nevskiaceae</taxon>
        <taxon>Panacagrimonas</taxon>
    </lineage>
</organism>
<dbReference type="SUPFAM" id="SSF69593">
    <property type="entry name" value="Glycerol-3-phosphate (1)-acyltransferase"/>
    <property type="match status" value="1"/>
</dbReference>
<evidence type="ECO:0000256" key="1">
    <source>
        <dbReference type="ARBA" id="ARBA00004413"/>
    </source>
</evidence>
<evidence type="ECO:0000256" key="14">
    <source>
        <dbReference type="HAMAP-Rule" id="MF_00393"/>
    </source>
</evidence>
<evidence type="ECO:0000256" key="5">
    <source>
        <dbReference type="ARBA" id="ARBA00013113"/>
    </source>
</evidence>
<dbReference type="CDD" id="cd07993">
    <property type="entry name" value="LPLAT_DHAPAT-like"/>
    <property type="match status" value="1"/>
</dbReference>
<keyword evidence="7 14" id="KW-1003">Cell membrane</keyword>
<comment type="pathway">
    <text evidence="3">Lipid metabolism.</text>
</comment>
<dbReference type="Pfam" id="PF19277">
    <property type="entry name" value="GPAT_C"/>
    <property type="match status" value="1"/>
</dbReference>
<keyword evidence="14" id="KW-0443">Lipid metabolism</keyword>
<dbReference type="PANTHER" id="PTHR12563:SF17">
    <property type="entry name" value="DIHYDROXYACETONE PHOSPHATE ACYLTRANSFERASE"/>
    <property type="match status" value="1"/>
</dbReference>
<evidence type="ECO:0000256" key="2">
    <source>
        <dbReference type="ARBA" id="ARBA00004765"/>
    </source>
</evidence>
<keyword evidence="11 14" id="KW-1208">Phospholipid metabolism</keyword>
<feature type="domain" description="Phospholipid/glycerol acyltransferase" evidence="15">
    <location>
        <begin position="299"/>
        <end position="426"/>
    </location>
</feature>
<keyword evidence="17" id="KW-1185">Reference proteome</keyword>
<dbReference type="PANTHER" id="PTHR12563">
    <property type="entry name" value="GLYCEROL-3-PHOSPHATE ACYLTRANSFERASE"/>
    <property type="match status" value="1"/>
</dbReference>
<dbReference type="InterPro" id="IPR045520">
    <property type="entry name" value="GPAT/DHAPAT_C"/>
</dbReference>
<dbReference type="PIRSF" id="PIRSF000437">
    <property type="entry name" value="GPAT_DHAPAT"/>
    <property type="match status" value="1"/>
</dbReference>
<dbReference type="NCBIfam" id="NF003441">
    <property type="entry name" value="PRK04974.1"/>
    <property type="match status" value="1"/>
</dbReference>
<dbReference type="UniPathway" id="UPA00557">
    <property type="reaction ID" value="UER00612"/>
</dbReference>
<dbReference type="InterPro" id="IPR002123">
    <property type="entry name" value="Plipid/glycerol_acylTrfase"/>
</dbReference>
<evidence type="ECO:0000256" key="7">
    <source>
        <dbReference type="ARBA" id="ARBA00022475"/>
    </source>
</evidence>
<keyword evidence="8 14" id="KW-0808">Transferase</keyword>
<evidence type="ECO:0000256" key="13">
    <source>
        <dbReference type="ARBA" id="ARBA00048427"/>
    </source>
</evidence>
<dbReference type="GO" id="GO:0006631">
    <property type="term" value="P:fatty acid metabolic process"/>
    <property type="evidence" value="ECO:0007669"/>
    <property type="project" value="TreeGrafter"/>
</dbReference>
<keyword evidence="12 14" id="KW-0012">Acyltransferase</keyword>
<evidence type="ECO:0000256" key="4">
    <source>
        <dbReference type="ARBA" id="ARBA00007937"/>
    </source>
</evidence>
<comment type="domain">
    <text evidence="14">The HXXXXD motif is essential for acyltransferase activity and may constitute the binding site for the phosphate moiety of the glycerol-3-phosphate.</text>
</comment>
<dbReference type="EMBL" id="SOBT01000009">
    <property type="protein sequence ID" value="TDU28770.1"/>
    <property type="molecule type" value="Genomic_DNA"/>
</dbReference>
<comment type="subcellular location">
    <subcellularLocation>
        <location evidence="1 14">Cell membrane</location>
        <topology evidence="1 14">Peripheral membrane protein</topology>
        <orientation evidence="1 14">Cytoplasmic side</orientation>
    </subcellularLocation>
</comment>
<dbReference type="AlphaFoldDB" id="A0A4R7P6T9"/>
<comment type="catalytic activity">
    <reaction evidence="13 14">
        <text>sn-glycerol 3-phosphate + an acyl-CoA = a 1-acyl-sn-glycero-3-phosphate + CoA</text>
        <dbReference type="Rhea" id="RHEA:15325"/>
        <dbReference type="ChEBI" id="CHEBI:57287"/>
        <dbReference type="ChEBI" id="CHEBI:57597"/>
        <dbReference type="ChEBI" id="CHEBI:57970"/>
        <dbReference type="ChEBI" id="CHEBI:58342"/>
        <dbReference type="EC" id="2.3.1.15"/>
    </reaction>
</comment>